<reference evidence="1" key="1">
    <citation type="submission" date="2021-05" db="EMBL/GenBank/DDBJ databases">
        <title>Complete genome sequence of the cellulolytic planctomycete Telmatocola sphagniphila SP2T and characterization of the first cellulase from planctomycetes.</title>
        <authorList>
            <person name="Rakitin A.L."/>
            <person name="Beletsky A.V."/>
            <person name="Naumoff D.G."/>
            <person name="Kulichevskaya I.S."/>
            <person name="Mardanov A.V."/>
            <person name="Ravin N.V."/>
            <person name="Dedysh S.N."/>
        </authorList>
    </citation>
    <scope>NUCLEOTIDE SEQUENCE</scope>
    <source>
        <strain evidence="1">SP2T</strain>
    </source>
</reference>
<dbReference type="AlphaFoldDB" id="A0A8E6F0M4"/>
<accession>A0A8E6F0M4</accession>
<evidence type="ECO:0000313" key="1">
    <source>
        <dbReference type="EMBL" id="QVL34958.1"/>
    </source>
</evidence>
<sequence length="126" mass="13606">MNSFLLVGCGENPGPQTEVEGSLTYDGTPVASGIISFISLDSEAPRSYGAPIENGTYHVLRETGIPPGKYRVEIHWARPTGEKREATYGKSPDVIAEALPDKYHKESILTAELVAGANTVDFLLEK</sequence>
<keyword evidence="2" id="KW-1185">Reference proteome</keyword>
<organism evidence="1 2">
    <name type="scientific">Telmatocola sphagniphila</name>
    <dbReference type="NCBI Taxonomy" id="1123043"/>
    <lineage>
        <taxon>Bacteria</taxon>
        <taxon>Pseudomonadati</taxon>
        <taxon>Planctomycetota</taxon>
        <taxon>Planctomycetia</taxon>
        <taxon>Gemmatales</taxon>
        <taxon>Gemmataceae</taxon>
    </lineage>
</organism>
<proteinExistence type="predicted"/>
<dbReference type="Proteomes" id="UP000676194">
    <property type="component" value="Chromosome"/>
</dbReference>
<evidence type="ECO:0008006" key="3">
    <source>
        <dbReference type="Google" id="ProtNLM"/>
    </source>
</evidence>
<name>A0A8E6F0M4_9BACT</name>
<evidence type="ECO:0000313" key="2">
    <source>
        <dbReference type="Proteomes" id="UP000676194"/>
    </source>
</evidence>
<dbReference type="KEGG" id="tsph:KIH39_19215"/>
<gene>
    <name evidence="1" type="ORF">KIH39_19215</name>
</gene>
<protein>
    <recommendedName>
        <fullName evidence="3">Carboxypeptidase regulatory-like domain-containing protein</fullName>
    </recommendedName>
</protein>
<dbReference type="EMBL" id="CP074694">
    <property type="protein sequence ID" value="QVL34958.1"/>
    <property type="molecule type" value="Genomic_DNA"/>
</dbReference>